<comment type="caution">
    <text evidence="5">The sequence shown here is derived from an EMBL/GenBank/DDBJ whole genome shotgun (WGS) entry which is preliminary data.</text>
</comment>
<evidence type="ECO:0000313" key="5">
    <source>
        <dbReference type="EMBL" id="RBO92198.1"/>
    </source>
</evidence>
<dbReference type="PANTHER" id="PTHR46796:SF6">
    <property type="entry name" value="ARAC SUBFAMILY"/>
    <property type="match status" value="1"/>
</dbReference>
<keyword evidence="2" id="KW-0238">DNA-binding</keyword>
<reference evidence="5 6" key="1">
    <citation type="submission" date="2018-06" db="EMBL/GenBank/DDBJ databases">
        <title>Genomic Encyclopedia of Type Strains, Phase IV (KMG-IV): sequencing the most valuable type-strain genomes for metagenomic binning, comparative biology and taxonomic classification.</title>
        <authorList>
            <person name="Goeker M."/>
        </authorList>
    </citation>
    <scope>NUCLEOTIDE SEQUENCE [LARGE SCALE GENOMIC DNA]</scope>
    <source>
        <strain evidence="5 6">DSM 25619</strain>
    </source>
</reference>
<dbReference type="InterPro" id="IPR035418">
    <property type="entry name" value="AraC-bd_2"/>
</dbReference>
<name>A0A366DSL8_9HYPH</name>
<dbReference type="Proteomes" id="UP000252893">
    <property type="component" value="Unassembled WGS sequence"/>
</dbReference>
<keyword evidence="1" id="KW-0805">Transcription regulation</keyword>
<dbReference type="AlphaFoldDB" id="A0A366DSL8"/>
<evidence type="ECO:0000256" key="1">
    <source>
        <dbReference type="ARBA" id="ARBA00023015"/>
    </source>
</evidence>
<organism evidence="5 6">
    <name type="scientific">Pseudochrobactrum asaccharolyticum</name>
    <dbReference type="NCBI Taxonomy" id="354351"/>
    <lineage>
        <taxon>Bacteria</taxon>
        <taxon>Pseudomonadati</taxon>
        <taxon>Pseudomonadota</taxon>
        <taxon>Alphaproteobacteria</taxon>
        <taxon>Hyphomicrobiales</taxon>
        <taxon>Brucellaceae</taxon>
        <taxon>Pseudochrobactrum</taxon>
    </lineage>
</organism>
<dbReference type="PROSITE" id="PS01124">
    <property type="entry name" value="HTH_ARAC_FAMILY_2"/>
    <property type="match status" value="1"/>
</dbReference>
<keyword evidence="3" id="KW-0804">Transcription</keyword>
<evidence type="ECO:0000259" key="4">
    <source>
        <dbReference type="PROSITE" id="PS01124"/>
    </source>
</evidence>
<sequence>MQSLIQVSTDMVDLQDRTEFWREVTRPIFDSRSYENSPTKNLEGAYGTKLIGTLLTGYAEFCPQRFVRDWKTISRSGLEDYYMLQLFIGGTAVSDRDGLSLSVADGDVYLFDMGRTISICCSKAATCSLLLPRERIEKACGGSKLHGLLFKAGQPQTKLLADVVADIVKLPAVNDEAFAWAAEEAVISLLALALRWNVLDMGAQDAVPTPILRARVLCFIDEHLTNPGLDINMIMKEFRVSRAHLFRMFDDERGVMRAIRERRVEAAYKHLMTRPKVSAEGLAHLTGFTGAAQLLRVFRNRYGLTLNDFKQERLNSFVKNRELSVIPDYLAHYSNNKNSVPYY</sequence>
<dbReference type="GO" id="GO:0043565">
    <property type="term" value="F:sequence-specific DNA binding"/>
    <property type="evidence" value="ECO:0007669"/>
    <property type="project" value="InterPro"/>
</dbReference>
<dbReference type="InterPro" id="IPR018060">
    <property type="entry name" value="HTH_AraC"/>
</dbReference>
<dbReference type="InterPro" id="IPR050204">
    <property type="entry name" value="AraC_XylS_family_regulators"/>
</dbReference>
<feature type="domain" description="HTH araC/xylS-type" evidence="4">
    <location>
        <begin position="214"/>
        <end position="312"/>
    </location>
</feature>
<evidence type="ECO:0000256" key="3">
    <source>
        <dbReference type="ARBA" id="ARBA00023163"/>
    </source>
</evidence>
<accession>A0A366DSL8</accession>
<dbReference type="Pfam" id="PF14525">
    <property type="entry name" value="AraC_binding_2"/>
    <property type="match status" value="1"/>
</dbReference>
<gene>
    <name evidence="5" type="ORF">DFR47_10797</name>
</gene>
<keyword evidence="6" id="KW-1185">Reference proteome</keyword>
<dbReference type="Gene3D" id="1.10.10.60">
    <property type="entry name" value="Homeodomain-like"/>
    <property type="match status" value="1"/>
</dbReference>
<protein>
    <submittedName>
        <fullName evidence="5">AraC family transcriptional regulator</fullName>
    </submittedName>
</protein>
<evidence type="ECO:0000256" key="2">
    <source>
        <dbReference type="ARBA" id="ARBA00023125"/>
    </source>
</evidence>
<dbReference type="EMBL" id="QNRH01000007">
    <property type="protein sequence ID" value="RBO92198.1"/>
    <property type="molecule type" value="Genomic_DNA"/>
</dbReference>
<proteinExistence type="predicted"/>
<dbReference type="SMART" id="SM00342">
    <property type="entry name" value="HTH_ARAC"/>
    <property type="match status" value="1"/>
</dbReference>
<evidence type="ECO:0000313" key="6">
    <source>
        <dbReference type="Proteomes" id="UP000252893"/>
    </source>
</evidence>
<dbReference type="PANTHER" id="PTHR46796">
    <property type="entry name" value="HTH-TYPE TRANSCRIPTIONAL ACTIVATOR RHAS-RELATED"/>
    <property type="match status" value="1"/>
</dbReference>
<dbReference type="GO" id="GO:0003700">
    <property type="term" value="F:DNA-binding transcription factor activity"/>
    <property type="evidence" value="ECO:0007669"/>
    <property type="project" value="InterPro"/>
</dbReference>